<dbReference type="OrthoDB" id="2015447at2759"/>
<sequence length="643" mass="73084">MPLVWQRGFSIRENPNEQRFPIKRSNDGASRKRKRRPGEFVFITNIPPKRRKDLNNHGPLPASGLHTRDVAPSSNSGQRCLTAEARSGVLGAVATPLQNLDEQHWTASEIICKSKSPPGSTKFRSSNDAVNGLSPLADHNPGSTNIYHCGKPDETYTEDYDNDALSDDLERVEYDPGEMMMVESSPSDTFRPSALPECKEMAWRERQFDDEEPSDSSQAFTTLQCIHQQQLMPQSLGPQILFDNTSHRFSILLDIYDREYCTYPITVDNGTNPSRYRQDTSAGSQHLLHAVIALACHHRKWPSIQQSPPTEVTQHQGQAVTLFRNALQTSATEPRRLSMLDTLLALWCIDATQSALSMWRNHLRVAYNLLEGAGGASSWSLSSRVQAQVSMLMWWDGVVALLSRRPCIFPYSYLETVLPWEGVQAWGFFDLNGCPRELLVPMIHLANLMEHLDGNGKLPANLQALITDIEENIRNYKPADDAPTDDFVVDLPDEEAETYFNMTTDHYHNCEAFRYALLIYILRVFKRVEGIPSYRARLGHLSRLVLDHVISIQDSASIRKQLLLAVFLAGAETKSDSHRRFIRDYCAKWFDVYGYQMFTTALEILEELWSSNETDDGEIWWGDVLDVRRRTDTRNSEADFCFG</sequence>
<dbReference type="Pfam" id="PF11951">
    <property type="entry name" value="Fungal_trans_2"/>
    <property type="match status" value="1"/>
</dbReference>
<name>A0A0D1W934_9EURO</name>
<proteinExistence type="predicted"/>
<evidence type="ECO:0000313" key="5">
    <source>
        <dbReference type="Proteomes" id="UP000053599"/>
    </source>
</evidence>
<reference evidence="4 5" key="1">
    <citation type="submission" date="2015-01" db="EMBL/GenBank/DDBJ databases">
        <title>The Genome Sequence of Exophiala sideris CBS121828.</title>
        <authorList>
            <consortium name="The Broad Institute Genomics Platform"/>
            <person name="Cuomo C."/>
            <person name="de Hoog S."/>
            <person name="Gorbushina A."/>
            <person name="Stielow B."/>
            <person name="Teixiera M."/>
            <person name="Abouelleil A."/>
            <person name="Chapman S.B."/>
            <person name="Priest M."/>
            <person name="Young S.K."/>
            <person name="Wortman J."/>
            <person name="Nusbaum C."/>
            <person name="Birren B."/>
        </authorList>
    </citation>
    <scope>NUCLEOTIDE SEQUENCE [LARGE SCALE GENOMIC DNA]</scope>
    <source>
        <strain evidence="4 5">CBS 121828</strain>
    </source>
</reference>
<dbReference type="STRING" id="1016849.A0A0D1W934"/>
<gene>
    <name evidence="4" type="ORF">PV11_01033</name>
</gene>
<accession>A0A0D1W934</accession>
<dbReference type="CDD" id="cd12148">
    <property type="entry name" value="fungal_TF_MHR"/>
    <property type="match status" value="1"/>
</dbReference>
<dbReference type="Proteomes" id="UP000053599">
    <property type="component" value="Unassembled WGS sequence"/>
</dbReference>
<dbReference type="InterPro" id="IPR021858">
    <property type="entry name" value="Fun_TF"/>
</dbReference>
<organism evidence="4 5">
    <name type="scientific">Exophiala sideris</name>
    <dbReference type="NCBI Taxonomy" id="1016849"/>
    <lineage>
        <taxon>Eukaryota</taxon>
        <taxon>Fungi</taxon>
        <taxon>Dikarya</taxon>
        <taxon>Ascomycota</taxon>
        <taxon>Pezizomycotina</taxon>
        <taxon>Eurotiomycetes</taxon>
        <taxon>Chaetothyriomycetidae</taxon>
        <taxon>Chaetothyriales</taxon>
        <taxon>Herpotrichiellaceae</taxon>
        <taxon>Exophiala</taxon>
    </lineage>
</organism>
<dbReference type="HOGENOM" id="CLU_028540_1_0_1"/>
<evidence type="ECO:0008006" key="6">
    <source>
        <dbReference type="Google" id="ProtNLM"/>
    </source>
</evidence>
<evidence type="ECO:0000256" key="3">
    <source>
        <dbReference type="SAM" id="MobiDB-lite"/>
    </source>
</evidence>
<protein>
    <recommendedName>
        <fullName evidence="6">Transcription factor domain-containing protein</fullName>
    </recommendedName>
</protein>
<dbReference type="PANTHER" id="PTHR37534:SF46">
    <property type="entry name" value="ZN(II)2CYS6 TRANSCRIPTION FACTOR (EUROFUNG)"/>
    <property type="match status" value="1"/>
</dbReference>
<keyword evidence="2" id="KW-0539">Nucleus</keyword>
<evidence type="ECO:0000256" key="1">
    <source>
        <dbReference type="ARBA" id="ARBA00004123"/>
    </source>
</evidence>
<evidence type="ECO:0000256" key="2">
    <source>
        <dbReference type="ARBA" id="ARBA00023242"/>
    </source>
</evidence>
<feature type="region of interest" description="Disordered" evidence="3">
    <location>
        <begin position="16"/>
        <end position="78"/>
    </location>
</feature>
<evidence type="ECO:0000313" key="4">
    <source>
        <dbReference type="EMBL" id="KIV85330.1"/>
    </source>
</evidence>
<comment type="subcellular location">
    <subcellularLocation>
        <location evidence="1">Nucleus</location>
    </subcellularLocation>
</comment>
<dbReference type="EMBL" id="KN846951">
    <property type="protein sequence ID" value="KIV85330.1"/>
    <property type="molecule type" value="Genomic_DNA"/>
</dbReference>
<dbReference type="PANTHER" id="PTHR37534">
    <property type="entry name" value="TRANSCRIPTIONAL ACTIVATOR PROTEIN UGA3"/>
    <property type="match status" value="1"/>
</dbReference>
<dbReference type="AlphaFoldDB" id="A0A0D1W934"/>
<dbReference type="GO" id="GO:0005634">
    <property type="term" value="C:nucleus"/>
    <property type="evidence" value="ECO:0007669"/>
    <property type="project" value="UniProtKB-SubCell"/>
</dbReference>